<dbReference type="InterPro" id="IPR041628">
    <property type="entry name" value="ChlI/MoxR_AAA_lid"/>
</dbReference>
<dbReference type="Gene3D" id="3.40.50.300">
    <property type="entry name" value="P-loop containing nucleotide triphosphate hydrolases"/>
    <property type="match status" value="1"/>
</dbReference>
<gene>
    <name evidence="5" type="ORF">I532_22747</name>
</gene>
<sequence>MAEQQAWEECLQRVERVREEIGKVLVGQREVVDQLLWAVFAGGHALLEGVPGLGKTLLVKTLSQAFELSFQRIQFTPDLMPTDITGTNILSVDETGQQSFQFQKGPIFAHVVLADEINRATPKTQSALLEAMQERTVSAGGVTRALPDPFFVLATQNPLEQEGTYPLPEAQMDRFLLKIEVPFPTADELKEIVLRTTAGQGASVEKVASAREIADIQQAARDILVADAVLGYAVKLLLATHPGEQAIHSVNRYVRSGAGPRGVQAMVALAKVRALLSGRFNLSFEDIDAVALPALRHRVFLNFEGEANGIRPDSIVQEILAGLEKERA</sequence>
<evidence type="ECO:0000313" key="6">
    <source>
        <dbReference type="Proteomes" id="UP000012081"/>
    </source>
</evidence>
<dbReference type="GO" id="GO:0005524">
    <property type="term" value="F:ATP binding"/>
    <property type="evidence" value="ECO:0007669"/>
    <property type="project" value="UniProtKB-KW"/>
</dbReference>
<dbReference type="AlphaFoldDB" id="M8DTV3"/>
<keyword evidence="6" id="KW-1185">Reference proteome</keyword>
<organism evidence="5 6">
    <name type="scientific">Brevibacillus borstelensis AK1</name>
    <dbReference type="NCBI Taxonomy" id="1300222"/>
    <lineage>
        <taxon>Bacteria</taxon>
        <taxon>Bacillati</taxon>
        <taxon>Bacillota</taxon>
        <taxon>Bacilli</taxon>
        <taxon>Bacillales</taxon>
        <taxon>Paenibacillaceae</taxon>
        <taxon>Brevibacillus</taxon>
    </lineage>
</organism>
<dbReference type="PANTHER" id="PTHR42759:SF1">
    <property type="entry name" value="MAGNESIUM-CHELATASE SUBUNIT CHLD"/>
    <property type="match status" value="1"/>
</dbReference>
<dbReference type="PIRSF" id="PIRSF002849">
    <property type="entry name" value="AAA_ATPase_chaperone_MoxR_prd"/>
    <property type="match status" value="1"/>
</dbReference>
<keyword evidence="1" id="KW-0547">Nucleotide-binding</keyword>
<evidence type="ECO:0000256" key="1">
    <source>
        <dbReference type="ARBA" id="ARBA00022741"/>
    </source>
</evidence>
<dbReference type="Gene3D" id="1.10.8.80">
    <property type="entry name" value="Magnesium chelatase subunit I, C-Terminal domain"/>
    <property type="match status" value="1"/>
</dbReference>
<comment type="caution">
    <text evidence="5">The sequence shown here is derived from an EMBL/GenBank/DDBJ whole genome shotgun (WGS) entry which is preliminary data.</text>
</comment>
<evidence type="ECO:0000313" key="5">
    <source>
        <dbReference type="EMBL" id="EMT50421.1"/>
    </source>
</evidence>
<dbReference type="EMBL" id="APBN01000016">
    <property type="protein sequence ID" value="EMT50421.1"/>
    <property type="molecule type" value="Genomic_DNA"/>
</dbReference>
<dbReference type="RefSeq" id="WP_003391792.1">
    <property type="nucleotide sequence ID" value="NZ_APBN01000016.1"/>
</dbReference>
<protein>
    <recommendedName>
        <fullName evidence="4">AAA+ ATPase domain-containing protein</fullName>
    </recommendedName>
</protein>
<reference evidence="5 6" key="1">
    <citation type="submission" date="2013-03" db="EMBL/GenBank/DDBJ databases">
        <title>Assembly of a new bacterial strain Brevibacillus borstelensis AK1.</title>
        <authorList>
            <person name="Rajan I."/>
            <person name="PoliReddy D."/>
            <person name="Sugumar T."/>
            <person name="Rathinam K."/>
            <person name="Alqarawi S."/>
            <person name="Khalil A.B."/>
            <person name="Sivakumar N."/>
        </authorList>
    </citation>
    <scope>NUCLEOTIDE SEQUENCE [LARGE SCALE GENOMIC DNA]</scope>
    <source>
        <strain evidence="5 6">AK1</strain>
    </source>
</reference>
<dbReference type="Proteomes" id="UP000012081">
    <property type="component" value="Unassembled WGS sequence"/>
</dbReference>
<dbReference type="InterPro" id="IPR027417">
    <property type="entry name" value="P-loop_NTPase"/>
</dbReference>
<dbReference type="InterPro" id="IPR050764">
    <property type="entry name" value="CbbQ/NirQ/NorQ/GpvN"/>
</dbReference>
<dbReference type="STRING" id="1300222.I532_22747"/>
<comment type="similarity">
    <text evidence="3">Belongs to the MoxR family.</text>
</comment>
<dbReference type="PANTHER" id="PTHR42759">
    <property type="entry name" value="MOXR FAMILY PROTEIN"/>
    <property type="match status" value="1"/>
</dbReference>
<accession>M8DTV3</accession>
<dbReference type="PATRIC" id="fig|1300222.3.peg.4780"/>
<dbReference type="Pfam" id="PF17863">
    <property type="entry name" value="AAA_lid_2"/>
    <property type="match status" value="1"/>
</dbReference>
<evidence type="ECO:0000256" key="2">
    <source>
        <dbReference type="ARBA" id="ARBA00022840"/>
    </source>
</evidence>
<dbReference type="Pfam" id="PF07726">
    <property type="entry name" value="AAA_3"/>
    <property type="match status" value="1"/>
</dbReference>
<dbReference type="OrthoDB" id="9808397at2"/>
<keyword evidence="2" id="KW-0067">ATP-binding</keyword>
<evidence type="ECO:0000256" key="3">
    <source>
        <dbReference type="ARBA" id="ARBA00061607"/>
    </source>
</evidence>
<dbReference type="InterPro" id="IPR003593">
    <property type="entry name" value="AAA+_ATPase"/>
</dbReference>
<feature type="domain" description="AAA+ ATPase" evidence="4">
    <location>
        <begin position="41"/>
        <end position="185"/>
    </location>
</feature>
<dbReference type="GO" id="GO:0016887">
    <property type="term" value="F:ATP hydrolysis activity"/>
    <property type="evidence" value="ECO:0007669"/>
    <property type="project" value="InterPro"/>
</dbReference>
<dbReference type="FunFam" id="3.40.50.300:FF:000640">
    <property type="entry name" value="MoxR family ATPase"/>
    <property type="match status" value="1"/>
</dbReference>
<name>M8DTV3_9BACL</name>
<dbReference type="CDD" id="cd00009">
    <property type="entry name" value="AAA"/>
    <property type="match status" value="1"/>
</dbReference>
<dbReference type="InterPro" id="IPR011703">
    <property type="entry name" value="ATPase_AAA-3"/>
</dbReference>
<dbReference type="SMART" id="SM00382">
    <property type="entry name" value="AAA"/>
    <property type="match status" value="1"/>
</dbReference>
<evidence type="ECO:0000259" key="4">
    <source>
        <dbReference type="SMART" id="SM00382"/>
    </source>
</evidence>
<proteinExistence type="inferred from homology"/>
<dbReference type="SUPFAM" id="SSF52540">
    <property type="entry name" value="P-loop containing nucleoside triphosphate hydrolases"/>
    <property type="match status" value="1"/>
</dbReference>